<protein>
    <submittedName>
        <fullName evidence="3">Terminase large subunit</fullName>
    </submittedName>
</protein>
<reference evidence="3" key="1">
    <citation type="submission" date="2022-01" db="EMBL/GenBank/DDBJ databases">
        <title>Paenibacillus spongiae sp. nov., isolated from marine sponge.</title>
        <authorList>
            <person name="Li Z."/>
            <person name="Zhang M."/>
        </authorList>
    </citation>
    <scope>NUCLEOTIDE SEQUENCE</scope>
    <source>
        <strain evidence="3">PHS-Z3</strain>
    </source>
</reference>
<name>A0ABY5S2S9_9BACL</name>
<organism evidence="3 4">
    <name type="scientific">Paenibacillus spongiae</name>
    <dbReference type="NCBI Taxonomy" id="2909671"/>
    <lineage>
        <taxon>Bacteria</taxon>
        <taxon>Bacillati</taxon>
        <taxon>Bacillota</taxon>
        <taxon>Bacilli</taxon>
        <taxon>Bacillales</taxon>
        <taxon>Paenibacillaceae</taxon>
        <taxon>Paenibacillus</taxon>
    </lineage>
</organism>
<dbReference type="EMBL" id="CP091430">
    <property type="protein sequence ID" value="UVI28177.1"/>
    <property type="molecule type" value="Genomic_DNA"/>
</dbReference>
<evidence type="ECO:0000313" key="4">
    <source>
        <dbReference type="Proteomes" id="UP001057877"/>
    </source>
</evidence>
<dbReference type="PANTHER" id="PTHR41287">
    <property type="match status" value="1"/>
</dbReference>
<dbReference type="Pfam" id="PF20441">
    <property type="entry name" value="TerL_nuclease"/>
    <property type="match status" value="1"/>
</dbReference>
<dbReference type="InterPro" id="IPR046461">
    <property type="entry name" value="TerL_ATPase"/>
</dbReference>
<gene>
    <name evidence="3" type="ORF">L1F29_22325</name>
</gene>
<proteinExistence type="predicted"/>
<feature type="domain" description="Terminase large subunit-like ATPase" evidence="1">
    <location>
        <begin position="87"/>
        <end position="270"/>
    </location>
</feature>
<dbReference type="Pfam" id="PF03354">
    <property type="entry name" value="TerL_ATPase"/>
    <property type="match status" value="1"/>
</dbReference>
<evidence type="ECO:0000259" key="1">
    <source>
        <dbReference type="Pfam" id="PF03354"/>
    </source>
</evidence>
<sequence>MKTSSINFEGVHPTNQYAAEIVLGMRLSCEMEQLACQRHLDDLHRQATPDFPYVFDESRANRVFDWFERCCRHVRGPFSGELIELLPFQKFDLGCVYGWVHMESGKRRFRKAFHMRARGNVKSTEMSGLALYGMMGDCIYPPGDPSNKRYEDSPEVECAAVDKQQAKRVWLDAAKMGENSPDIGRRLNIKKTYVEHKTRGGWLRPLSKDTKNKDSGAPCLVIIDEYHAHPTSEILDVSYSGFGKRLQSLMQIISTAGKDAENSPCKREYDVLCKMMRGDIPMNETYFCMIRELEKDDDPHDESLWPKPNPILQEDNEYAEELRKQIRAEHDEAYNSGDPAKIREFLTKRVNRWQSDSENKYMSGIMDQWKALAVSRDAFFDLVHGFEVWNGLDLSKTTDLTGLGYVFRLPDGRYAVTAHGFMPEERATQHEHSDRVPYKQWAGEGWCTLTPGAVVDYSYIKAHMQKMEQDEFWFPKEVCYDPYNATHFTQQLEAEGYERVEIRQGVQTLSEPTKYFRELVLKGLIVHDGSPLLTWCLSNAIEVVDNNGNIKLSKKHKDDSQRIDLIAAVINAMVRAMVGDGRIDLNAHIMNEDFSF</sequence>
<evidence type="ECO:0000313" key="3">
    <source>
        <dbReference type="EMBL" id="UVI28177.1"/>
    </source>
</evidence>
<dbReference type="PANTHER" id="PTHR41287:SF1">
    <property type="entry name" value="PROTEIN YMFN"/>
    <property type="match status" value="1"/>
</dbReference>
<dbReference type="Gene3D" id="3.40.50.300">
    <property type="entry name" value="P-loop containing nucleotide triphosphate hydrolases"/>
    <property type="match status" value="1"/>
</dbReference>
<keyword evidence="4" id="KW-1185">Reference proteome</keyword>
<dbReference type="InterPro" id="IPR005021">
    <property type="entry name" value="Terminase_largesu-like"/>
</dbReference>
<dbReference type="RefSeq" id="WP_258384264.1">
    <property type="nucleotide sequence ID" value="NZ_CP091430.1"/>
</dbReference>
<feature type="domain" description="Terminase large subunit-like endonuclease" evidence="2">
    <location>
        <begin position="284"/>
        <end position="578"/>
    </location>
</feature>
<accession>A0ABY5S2S9</accession>
<evidence type="ECO:0000259" key="2">
    <source>
        <dbReference type="Pfam" id="PF20441"/>
    </source>
</evidence>
<dbReference type="Proteomes" id="UP001057877">
    <property type="component" value="Chromosome"/>
</dbReference>
<dbReference type="InterPro" id="IPR046462">
    <property type="entry name" value="TerL_nuclease"/>
</dbReference>
<dbReference type="InterPro" id="IPR027417">
    <property type="entry name" value="P-loop_NTPase"/>
</dbReference>